<dbReference type="Pfam" id="PF00072">
    <property type="entry name" value="Response_reg"/>
    <property type="match status" value="1"/>
</dbReference>
<reference evidence="5 6" key="1">
    <citation type="submission" date="2012-10" db="EMBL/GenBank/DDBJ databases">
        <authorList>
            <person name="Genoscope - CEA"/>
        </authorList>
    </citation>
    <scope>NUCLEOTIDE SEQUENCE [LARGE SCALE GENOMIC DNA]</scope>
    <source>
        <strain evidence="6">AM13 / DSM 14728</strain>
    </source>
</reference>
<feature type="domain" description="Response regulatory" evidence="4">
    <location>
        <begin position="5"/>
        <end position="119"/>
    </location>
</feature>
<organism evidence="5 6">
    <name type="scientific">Maridesulfovibrio hydrothermalis AM13 = DSM 14728</name>
    <dbReference type="NCBI Taxonomy" id="1121451"/>
    <lineage>
        <taxon>Bacteria</taxon>
        <taxon>Pseudomonadati</taxon>
        <taxon>Thermodesulfobacteriota</taxon>
        <taxon>Desulfovibrionia</taxon>
        <taxon>Desulfovibrionales</taxon>
        <taxon>Desulfovibrionaceae</taxon>
        <taxon>Maridesulfovibrio</taxon>
    </lineage>
</organism>
<dbReference type="PROSITE" id="PS50110">
    <property type="entry name" value="RESPONSE_REGULATORY"/>
    <property type="match status" value="1"/>
</dbReference>
<keyword evidence="1 3" id="KW-0597">Phosphoprotein</keyword>
<dbReference type="GO" id="GO:0000160">
    <property type="term" value="P:phosphorelay signal transduction system"/>
    <property type="evidence" value="ECO:0007669"/>
    <property type="project" value="UniProtKB-KW"/>
</dbReference>
<evidence type="ECO:0000256" key="3">
    <source>
        <dbReference type="PROSITE-ProRule" id="PRU00169"/>
    </source>
</evidence>
<dbReference type="SMART" id="SM00448">
    <property type="entry name" value="REC"/>
    <property type="match status" value="1"/>
</dbReference>
<protein>
    <submittedName>
        <fullName evidence="5">Response regulator receiver</fullName>
    </submittedName>
</protein>
<dbReference type="Proteomes" id="UP000010808">
    <property type="component" value="Chromosome"/>
</dbReference>
<name>L0RBY1_9BACT</name>
<sequence length="137" mass="15221">MNNVQVLLVDDEEGFSSVLSKRLSKRKINVRIATGGEMALQLLSTEQFHVVVLDVKMPGMNGMQVLKVIKQRYPQVEVILLTGHADMDNALESMTAGAFDFLLKPANTEILIYRINDAAKAAKMKMSCRETELARPA</sequence>
<dbReference type="AlphaFoldDB" id="L0RBY1"/>
<dbReference type="InterPro" id="IPR001789">
    <property type="entry name" value="Sig_transdc_resp-reg_receiver"/>
</dbReference>
<dbReference type="Gene3D" id="3.40.50.2300">
    <property type="match status" value="1"/>
</dbReference>
<dbReference type="HOGENOM" id="CLU_000445_69_8_7"/>
<dbReference type="InterPro" id="IPR050595">
    <property type="entry name" value="Bact_response_regulator"/>
</dbReference>
<dbReference type="OrthoDB" id="9800029at2"/>
<keyword evidence="2" id="KW-0902">Two-component regulatory system</keyword>
<dbReference type="KEGG" id="dhy:DESAM_21455"/>
<dbReference type="PANTHER" id="PTHR44591:SF14">
    <property type="entry name" value="PROTEIN PILG"/>
    <property type="match status" value="1"/>
</dbReference>
<dbReference type="RefSeq" id="WP_015336335.1">
    <property type="nucleotide sequence ID" value="NC_020055.1"/>
</dbReference>
<evidence type="ECO:0000256" key="1">
    <source>
        <dbReference type="ARBA" id="ARBA00022553"/>
    </source>
</evidence>
<evidence type="ECO:0000259" key="4">
    <source>
        <dbReference type="PROSITE" id="PS50110"/>
    </source>
</evidence>
<dbReference type="SUPFAM" id="SSF52172">
    <property type="entry name" value="CheY-like"/>
    <property type="match status" value="1"/>
</dbReference>
<accession>L0RBY1</accession>
<dbReference type="EMBL" id="FO203522">
    <property type="protein sequence ID" value="CCO23732.1"/>
    <property type="molecule type" value="Genomic_DNA"/>
</dbReference>
<dbReference type="InterPro" id="IPR011006">
    <property type="entry name" value="CheY-like_superfamily"/>
</dbReference>
<evidence type="ECO:0000313" key="5">
    <source>
        <dbReference type="EMBL" id="CCO23732.1"/>
    </source>
</evidence>
<dbReference type="STRING" id="1121451.DESAM_21455"/>
<evidence type="ECO:0000313" key="6">
    <source>
        <dbReference type="Proteomes" id="UP000010808"/>
    </source>
</evidence>
<proteinExistence type="predicted"/>
<gene>
    <name evidence="5" type="ORF">DESAM_21455</name>
</gene>
<dbReference type="eggNOG" id="COG2204">
    <property type="taxonomic scope" value="Bacteria"/>
</dbReference>
<evidence type="ECO:0000256" key="2">
    <source>
        <dbReference type="ARBA" id="ARBA00023012"/>
    </source>
</evidence>
<keyword evidence="6" id="KW-1185">Reference proteome</keyword>
<dbReference type="PATRIC" id="fig|1121451.3.peg.1696"/>
<feature type="modified residue" description="4-aspartylphosphate" evidence="3">
    <location>
        <position position="54"/>
    </location>
</feature>
<dbReference type="PANTHER" id="PTHR44591">
    <property type="entry name" value="STRESS RESPONSE REGULATOR PROTEIN 1"/>
    <property type="match status" value="1"/>
</dbReference>